<keyword evidence="5 7" id="KW-0627">Porphyrin biosynthesis</keyword>
<comment type="caution">
    <text evidence="7">Lacks conserved residue(s) required for the propagation of feature annotation.</text>
</comment>
<feature type="binding site" evidence="7">
    <location>
        <position position="138"/>
    </location>
    <ligand>
        <name>Fe-coproporphyrin III</name>
        <dbReference type="ChEBI" id="CHEBI:68438"/>
    </ligand>
</feature>
<feature type="binding site" evidence="7">
    <location>
        <position position="294"/>
    </location>
    <ligand>
        <name>Fe(2+)</name>
        <dbReference type="ChEBI" id="CHEBI:29033"/>
    </ligand>
</feature>
<feature type="binding site" evidence="7">
    <location>
        <position position="205"/>
    </location>
    <ligand>
        <name>Fe(2+)</name>
        <dbReference type="ChEBI" id="CHEBI:29033"/>
    </ligand>
</feature>
<comment type="function">
    <text evidence="7">Involved in coproporphyrin-dependent heme b biosynthesis. Catalyzes the insertion of ferrous iron into coproporphyrin III to form Fe-coproporphyrin III.</text>
</comment>
<evidence type="ECO:0000256" key="5">
    <source>
        <dbReference type="ARBA" id="ARBA00023244"/>
    </source>
</evidence>
<evidence type="ECO:0000256" key="2">
    <source>
        <dbReference type="ARBA" id="ARBA00023004"/>
    </source>
</evidence>
<keyword evidence="2 7" id="KW-0408">Iron</keyword>
<evidence type="ECO:0000256" key="1">
    <source>
        <dbReference type="ARBA" id="ARBA00004744"/>
    </source>
</evidence>
<dbReference type="InterPro" id="IPR033659">
    <property type="entry name" value="Ferrochelatase_N"/>
</dbReference>
<gene>
    <name evidence="7" type="primary">cpfC</name>
    <name evidence="9" type="ORF">FRC0190_01254</name>
</gene>
<dbReference type="PANTHER" id="PTHR11108">
    <property type="entry name" value="FERROCHELATASE"/>
    <property type="match status" value="1"/>
</dbReference>
<dbReference type="HAMAP" id="MF_00323">
    <property type="entry name" value="Ferrochelatase"/>
    <property type="match status" value="1"/>
</dbReference>
<evidence type="ECO:0000256" key="3">
    <source>
        <dbReference type="ARBA" id="ARBA00023133"/>
    </source>
</evidence>
<protein>
    <recommendedName>
        <fullName evidence="7">Coproporphyrin III ferrochelatase</fullName>
        <ecNumber evidence="7">4.99.1.9</ecNumber>
    </recommendedName>
</protein>
<feature type="binding site" evidence="7">
    <location>
        <position position="69"/>
    </location>
    <ligand>
        <name>Fe-coproporphyrin III</name>
        <dbReference type="ChEBI" id="CHEBI:68438"/>
    </ligand>
</feature>
<reference evidence="9 10" key="1">
    <citation type="submission" date="2019-11" db="EMBL/GenBank/DDBJ databases">
        <authorList>
            <person name="Brisse S."/>
        </authorList>
    </citation>
    <scope>NUCLEOTIDE SEQUENCE [LARGE SCALE GENOMIC DNA]</scope>
    <source>
        <strain evidence="9">FRC0190</strain>
    </source>
</reference>
<comment type="subcellular location">
    <subcellularLocation>
        <location evidence="7">Cytoplasm</location>
    </subcellularLocation>
</comment>
<dbReference type="PANTHER" id="PTHR11108:SF1">
    <property type="entry name" value="FERROCHELATASE, MITOCHONDRIAL"/>
    <property type="match status" value="1"/>
</dbReference>
<dbReference type="Proteomes" id="UP000423525">
    <property type="component" value="Chromosome"/>
</dbReference>
<evidence type="ECO:0000256" key="4">
    <source>
        <dbReference type="ARBA" id="ARBA00023239"/>
    </source>
</evidence>
<evidence type="ECO:0000256" key="7">
    <source>
        <dbReference type="HAMAP-Rule" id="MF_00323"/>
    </source>
</evidence>
<dbReference type="AlphaFoldDB" id="A0A6I8MBI4"/>
<dbReference type="GO" id="GO:0004325">
    <property type="term" value="F:ferrochelatase activity"/>
    <property type="evidence" value="ECO:0007669"/>
    <property type="project" value="UniProtKB-UniRule"/>
</dbReference>
<dbReference type="Gene3D" id="3.40.50.1400">
    <property type="match status" value="2"/>
</dbReference>
<dbReference type="UniPathway" id="UPA00252"/>
<dbReference type="NCBIfam" id="NF000689">
    <property type="entry name" value="PRK00035.2-1"/>
    <property type="match status" value="1"/>
</dbReference>
<keyword evidence="3 7" id="KW-0350">Heme biosynthesis</keyword>
<dbReference type="CDD" id="cd00419">
    <property type="entry name" value="Ferrochelatase_C"/>
    <property type="match status" value="1"/>
</dbReference>
<dbReference type="SUPFAM" id="SSF53800">
    <property type="entry name" value="Chelatase"/>
    <property type="match status" value="1"/>
</dbReference>
<accession>A0A6I8MBI4</accession>
<keyword evidence="7" id="KW-0963">Cytoplasm</keyword>
<evidence type="ECO:0000313" key="9">
    <source>
        <dbReference type="EMBL" id="VZH85283.1"/>
    </source>
</evidence>
<sequence length="377" mass="41776">MVEPVHSSLLSLPTWTLSDVDAILVLSFGGPEGQQDVIPFLENVTRGRGIPRERLEEVAVHYRHFGGISPLNALNREIIGNIIQVLSSRGLDIPVYFGNRNWHPFVNETAEKMVRDGIRNVAVFATSAWGGYSGCRQYDEDIIKMNNHLTEKGLTTLNCLKLRQFFDHPLFIEEMSSVVFQAARELGITALDKLQMHQKVVFTAHSIPVVANENSGRKEDGPLYSRQVHEAAALVAKHLGIHQGRYDVVWQSASGNGQIPWLEPDILDYATYQHEQGISELVVAPIGFISDHMEVVWDLDHELQDLASDLGMSISRAATVGHTDTFATMIVELVEESLGVKPHQNLGTVPSKGCSFNGEPCEVNCCKPVQRPHSAKA</sequence>
<evidence type="ECO:0000256" key="8">
    <source>
        <dbReference type="RuleBase" id="RU004185"/>
    </source>
</evidence>
<dbReference type="RefSeq" id="WP_155872846.1">
    <property type="nucleotide sequence ID" value="NZ_CP168248.1"/>
</dbReference>
<dbReference type="EMBL" id="LR738855">
    <property type="protein sequence ID" value="VZH85283.1"/>
    <property type="molecule type" value="Genomic_DNA"/>
</dbReference>
<dbReference type="GO" id="GO:0046872">
    <property type="term" value="F:metal ion binding"/>
    <property type="evidence" value="ECO:0007669"/>
    <property type="project" value="UniProtKB-KW"/>
</dbReference>
<keyword evidence="4 7" id="KW-0456">Lyase</keyword>
<evidence type="ECO:0000313" key="10">
    <source>
        <dbReference type="Proteomes" id="UP000423525"/>
    </source>
</evidence>
<dbReference type="KEGG" id="crf:FRC0190_01254"/>
<dbReference type="InterPro" id="IPR033644">
    <property type="entry name" value="Ferrochelatase_C"/>
</dbReference>
<dbReference type="GO" id="GO:0006783">
    <property type="term" value="P:heme biosynthetic process"/>
    <property type="evidence" value="ECO:0007669"/>
    <property type="project" value="UniProtKB-UniRule"/>
</dbReference>
<evidence type="ECO:0000256" key="6">
    <source>
        <dbReference type="ARBA" id="ARBA00024536"/>
    </source>
</evidence>
<name>A0A6I8MBI4_9CORY</name>
<dbReference type="EC" id="4.99.1.9" evidence="7"/>
<dbReference type="CDD" id="cd03411">
    <property type="entry name" value="Ferrochelatase_N"/>
    <property type="match status" value="1"/>
</dbReference>
<comment type="pathway">
    <text evidence="1 7">Porphyrin-containing compound metabolism; protoheme biosynthesis.</text>
</comment>
<comment type="catalytic activity">
    <reaction evidence="6">
        <text>Fe-coproporphyrin III + 2 H(+) = coproporphyrin III + Fe(2+)</text>
        <dbReference type="Rhea" id="RHEA:49572"/>
        <dbReference type="ChEBI" id="CHEBI:15378"/>
        <dbReference type="ChEBI" id="CHEBI:29033"/>
        <dbReference type="ChEBI" id="CHEBI:68438"/>
        <dbReference type="ChEBI" id="CHEBI:131725"/>
        <dbReference type="EC" id="4.99.1.9"/>
    </reaction>
    <physiologicalReaction direction="right-to-left" evidence="6">
        <dbReference type="Rhea" id="RHEA:49574"/>
    </physiologicalReaction>
</comment>
<dbReference type="Pfam" id="PF00762">
    <property type="entry name" value="Ferrochelatase"/>
    <property type="match status" value="1"/>
</dbReference>
<proteinExistence type="inferred from homology"/>
<dbReference type="InterPro" id="IPR001015">
    <property type="entry name" value="Ferrochelatase"/>
</dbReference>
<dbReference type="GO" id="GO:0005737">
    <property type="term" value="C:cytoplasm"/>
    <property type="evidence" value="ECO:0007669"/>
    <property type="project" value="UniProtKB-SubCell"/>
</dbReference>
<comment type="similarity">
    <text evidence="7 8">Belongs to the ferrochelatase family.</text>
</comment>
<organism evidence="9 10">
    <name type="scientific">Corynebacterium rouxii</name>
    <dbReference type="NCBI Taxonomy" id="2719119"/>
    <lineage>
        <taxon>Bacteria</taxon>
        <taxon>Bacillati</taxon>
        <taxon>Actinomycetota</taxon>
        <taxon>Actinomycetes</taxon>
        <taxon>Mycobacteriales</taxon>
        <taxon>Corynebacteriaceae</taxon>
        <taxon>Corynebacterium</taxon>
    </lineage>
</organism>
<keyword evidence="7" id="KW-0479">Metal-binding</keyword>